<evidence type="ECO:0008006" key="3">
    <source>
        <dbReference type="Google" id="ProtNLM"/>
    </source>
</evidence>
<dbReference type="RefSeq" id="WP_042315637.1">
    <property type="nucleotide sequence ID" value="NZ_CP026113.1"/>
</dbReference>
<dbReference type="EMBL" id="CP026113">
    <property type="protein sequence ID" value="AUT64959.1"/>
    <property type="molecule type" value="Genomic_DNA"/>
</dbReference>
<accession>A0A2I8EZN9</accession>
<dbReference type="Proteomes" id="UP000243502">
    <property type="component" value="Chromosome 3"/>
</dbReference>
<organism evidence="1 2">
    <name type="scientific">Paraburkholderia terrae</name>
    <dbReference type="NCBI Taxonomy" id="311230"/>
    <lineage>
        <taxon>Bacteria</taxon>
        <taxon>Pseudomonadati</taxon>
        <taxon>Pseudomonadota</taxon>
        <taxon>Betaproteobacteria</taxon>
        <taxon>Burkholderiales</taxon>
        <taxon>Burkholderiaceae</taxon>
        <taxon>Paraburkholderia</taxon>
    </lineage>
</organism>
<dbReference type="CDD" id="cd09176">
    <property type="entry name" value="PLDc_unchar6"/>
    <property type="match status" value="1"/>
</dbReference>
<protein>
    <recommendedName>
        <fullName evidence="3">PLD phosphodiesterase domain-containing protein</fullName>
    </recommendedName>
</protein>
<dbReference type="Gene3D" id="3.30.870.10">
    <property type="entry name" value="Endonuclease Chain A"/>
    <property type="match status" value="1"/>
</dbReference>
<evidence type="ECO:0000313" key="1">
    <source>
        <dbReference type="EMBL" id="AUT64959.1"/>
    </source>
</evidence>
<reference evidence="1 2" key="1">
    <citation type="submission" date="2018-01" db="EMBL/GenBank/DDBJ databases">
        <title>Species boundaries and ecological features among Paraburkholderia terrae DSMZ17804T, P. hospita DSMZ17164T and P. caribensis DSMZ13236T.</title>
        <authorList>
            <person name="Pratama A.A."/>
        </authorList>
    </citation>
    <scope>NUCLEOTIDE SEQUENCE [LARGE SCALE GENOMIC DNA]</scope>
    <source>
        <strain evidence="1 2">DSM 17804</strain>
    </source>
</reference>
<dbReference type="AlphaFoldDB" id="A0A2I8EZN9"/>
<dbReference type="InterPro" id="IPR059166">
    <property type="entry name" value="PLD-like_cat"/>
</dbReference>
<name>A0A2I8EZN9_9BURK</name>
<proteinExistence type="predicted"/>
<dbReference type="KEGG" id="pter:C2L65_35750"/>
<evidence type="ECO:0000313" key="2">
    <source>
        <dbReference type="Proteomes" id="UP000243502"/>
    </source>
</evidence>
<sequence length="833" mass="91676">MKQRTPLYQHVKGKDFHTALASTYGIDFEAWENVALPRLQSTGCRNVLLLTDAGMMTHAMNGASTLPRKGGRSYTVNAISAPRVFHPKLTLLVGRASARLIVASANITAPGLAGNLEIAGIIDATPDLPSETSLVASALRFLRSRLEGQGSVVEHQLGRMDRQAGWLADADPADDLVLMQDGSAAQFLGSDRERGIGARFVQNVGPERVKRLIVLSPYWDSDLSALQSLIDALNPQQTVLLVDVRRKLFPTHGLTHRSGIGVVDIGTAARSSFVHAKLIIAETDDADHVLYGSTNCTTAALGTGTFRGLNDEASLYRRLSPATIAEQLEIGALVDSRPVPFDELPPQLLTENLKFDSLRAGQPGAFEVRDEILYWHTGNRVIAERVNVELFQLDNAPLSTTLVPLPSPASDVRRFRIEGDAPAFARLLFPDGTRSALACVTIANDIYALARESKGTSAEKAIERLTGSSRVDVYLLEAIQALALAESDAAVEHADSVADGKRTQDESEPDVAPETYQILSYQDFVRDARAHRVRGGEAPSQFADSGLWHVEQLLNRSIGMASHRTVKIEAEPDAAELQRLFRRGDETADPERKLNANGKSRTAVETGVADDVDDPMKEAELRQRFTSDRLSAIEAHHKYLWDLRKRKQVSATDVLRLRAILMLIATAASGKTPTDMLSEHDLNPRSRLILPVAGEQGWPRLMLNQLGAFFGTKNAPIEFLEIKTQESSLPSDILECWATCVWALHASHSAVDRYEERDDMRKLGSRFRILPQQVYHMLGMSIEQFAAEAFTRTYDCLVRHFALPMDIDPAEMQSRHERFLAGASHAQNQTSIT</sequence>
<gene>
    <name evidence="1" type="ORF">C2L65_35750</name>
</gene>
<dbReference type="OrthoDB" id="8911725at2"/>